<evidence type="ECO:0000313" key="5">
    <source>
        <dbReference type="Proteomes" id="UP000292235"/>
    </source>
</evidence>
<feature type="compositionally biased region" description="Basic and acidic residues" evidence="2">
    <location>
        <begin position="1"/>
        <end position="18"/>
    </location>
</feature>
<dbReference type="InterPro" id="IPR050267">
    <property type="entry name" value="Anti-sigma-factor_SerPK"/>
</dbReference>
<reference evidence="4 5" key="1">
    <citation type="submission" date="2019-02" db="EMBL/GenBank/DDBJ databases">
        <authorList>
            <person name="Khodamoradi S."/>
            <person name="Hahnke R.L."/>
            <person name="Kaempfer P."/>
            <person name="Schumann P."/>
            <person name="Rohde M."/>
            <person name="Steinert M."/>
            <person name="Luzhetskyy A."/>
            <person name="Wink J."/>
            <person name="Ruckert C."/>
        </authorList>
    </citation>
    <scope>NUCLEOTIDE SEQUENCE [LARGE SCALE GENOMIC DNA]</scope>
    <source>
        <strain evidence="4 5">M2</strain>
    </source>
</reference>
<dbReference type="CDD" id="cd16936">
    <property type="entry name" value="HATPase_RsbW-like"/>
    <property type="match status" value="1"/>
</dbReference>
<protein>
    <recommendedName>
        <fullName evidence="3">Histidine kinase/HSP90-like ATPase domain-containing protein</fullName>
    </recommendedName>
</protein>
<feature type="region of interest" description="Disordered" evidence="2">
    <location>
        <begin position="1"/>
        <end position="23"/>
    </location>
</feature>
<evidence type="ECO:0000259" key="3">
    <source>
        <dbReference type="Pfam" id="PF13581"/>
    </source>
</evidence>
<dbReference type="RefSeq" id="WP_131101023.1">
    <property type="nucleotide sequence ID" value="NZ_CP036455.1"/>
</dbReference>
<evidence type="ECO:0000313" key="4">
    <source>
        <dbReference type="EMBL" id="QBI56260.1"/>
    </source>
</evidence>
<dbReference type="InterPro" id="IPR003594">
    <property type="entry name" value="HATPase_dom"/>
</dbReference>
<proteinExistence type="predicted"/>
<dbReference type="KEGG" id="strr:EKD16_22535"/>
<dbReference type="InterPro" id="IPR036890">
    <property type="entry name" value="HATPase_C_sf"/>
</dbReference>
<keyword evidence="1" id="KW-0723">Serine/threonine-protein kinase</keyword>
<sequence length="206" mass="22213">MGARDEPPDGRDRPDRPDSTSATGLYTLSAARTFPGLREQCREARMWARALLRPFPDAADAVELVFGEFFANAVTHTASGERDGEVFASLVGLVYGVIHLEVVDQGPRSDRPRTAARVLLPDPESTGGRGLFLAAALSKEWGRLPAEDGPGYAERGYTSISSAMDADSVPEPVTGLRREPRASYTGPMITWADFTTECLSHPHAGP</sequence>
<accession>A0A4P6Q7B3</accession>
<keyword evidence="5" id="KW-1185">Reference proteome</keyword>
<feature type="domain" description="Histidine kinase/HSP90-like ATPase" evidence="3">
    <location>
        <begin position="36"/>
        <end position="140"/>
    </location>
</feature>
<dbReference type="EMBL" id="CP036455">
    <property type="protein sequence ID" value="QBI56260.1"/>
    <property type="molecule type" value="Genomic_DNA"/>
</dbReference>
<keyword evidence="1" id="KW-0418">Kinase</keyword>
<dbReference type="PANTHER" id="PTHR35526:SF3">
    <property type="entry name" value="ANTI-SIGMA-F FACTOR RSBW"/>
    <property type="match status" value="1"/>
</dbReference>
<evidence type="ECO:0000256" key="2">
    <source>
        <dbReference type="SAM" id="MobiDB-lite"/>
    </source>
</evidence>
<dbReference type="Proteomes" id="UP000292235">
    <property type="component" value="Chromosome"/>
</dbReference>
<organism evidence="4 5">
    <name type="scientific">Streptomonospora litoralis</name>
    <dbReference type="NCBI Taxonomy" id="2498135"/>
    <lineage>
        <taxon>Bacteria</taxon>
        <taxon>Bacillati</taxon>
        <taxon>Actinomycetota</taxon>
        <taxon>Actinomycetes</taxon>
        <taxon>Streptosporangiales</taxon>
        <taxon>Nocardiopsidaceae</taxon>
        <taxon>Streptomonospora</taxon>
    </lineage>
</organism>
<gene>
    <name evidence="4" type="ORF">EKD16_22535</name>
</gene>
<dbReference type="Pfam" id="PF13581">
    <property type="entry name" value="HATPase_c_2"/>
    <property type="match status" value="1"/>
</dbReference>
<dbReference type="PANTHER" id="PTHR35526">
    <property type="entry name" value="ANTI-SIGMA-F FACTOR RSBW-RELATED"/>
    <property type="match status" value="1"/>
</dbReference>
<keyword evidence="1" id="KW-0808">Transferase</keyword>
<dbReference type="OrthoDB" id="3435913at2"/>
<dbReference type="Gene3D" id="3.30.565.10">
    <property type="entry name" value="Histidine kinase-like ATPase, C-terminal domain"/>
    <property type="match status" value="1"/>
</dbReference>
<dbReference type="AlphaFoldDB" id="A0A4P6Q7B3"/>
<dbReference type="SUPFAM" id="SSF55874">
    <property type="entry name" value="ATPase domain of HSP90 chaperone/DNA topoisomerase II/histidine kinase"/>
    <property type="match status" value="1"/>
</dbReference>
<name>A0A4P6Q7B3_9ACTN</name>
<dbReference type="GO" id="GO:0004674">
    <property type="term" value="F:protein serine/threonine kinase activity"/>
    <property type="evidence" value="ECO:0007669"/>
    <property type="project" value="UniProtKB-KW"/>
</dbReference>
<evidence type="ECO:0000256" key="1">
    <source>
        <dbReference type="ARBA" id="ARBA00022527"/>
    </source>
</evidence>